<accession>A0A016S353</accession>
<dbReference type="EMBL" id="JARK01001648">
    <property type="protein sequence ID" value="EYB84679.1"/>
    <property type="molecule type" value="Genomic_DNA"/>
</dbReference>
<name>A0A016S353_9BILA</name>
<keyword evidence="2" id="KW-1185">Reference proteome</keyword>
<evidence type="ECO:0000313" key="1">
    <source>
        <dbReference type="EMBL" id="EYB84679.1"/>
    </source>
</evidence>
<gene>
    <name evidence="1" type="primary">Acey_s0312.g2180</name>
    <name evidence="1" type="ORF">Y032_0312g2180</name>
</gene>
<proteinExistence type="predicted"/>
<protein>
    <submittedName>
        <fullName evidence="1">Uncharacterized protein</fullName>
    </submittedName>
</protein>
<reference evidence="2" key="1">
    <citation type="journal article" date="2015" name="Nat. Genet.">
        <title>The genome and transcriptome of the zoonotic hookworm Ancylostoma ceylanicum identify infection-specific gene families.</title>
        <authorList>
            <person name="Schwarz E.M."/>
            <person name="Hu Y."/>
            <person name="Antoshechkin I."/>
            <person name="Miller M.M."/>
            <person name="Sternberg P.W."/>
            <person name="Aroian R.V."/>
        </authorList>
    </citation>
    <scope>NUCLEOTIDE SEQUENCE</scope>
    <source>
        <strain evidence="2">HY135</strain>
    </source>
</reference>
<comment type="caution">
    <text evidence="1">The sequence shown here is derived from an EMBL/GenBank/DDBJ whole genome shotgun (WGS) entry which is preliminary data.</text>
</comment>
<sequence>MILEDVFYTGLVGFEPQKDGFSGLNPCNRFIKECLYFGATRWSRPSKLFQCDGSRVEACTNNSRDVVVGVFRRDATSRLYFFLEKRRDGPDSRRACWQTRRDDSADVRAWSGVFLV</sequence>
<dbReference type="AlphaFoldDB" id="A0A016S353"/>
<organism evidence="1 2">
    <name type="scientific">Ancylostoma ceylanicum</name>
    <dbReference type="NCBI Taxonomy" id="53326"/>
    <lineage>
        <taxon>Eukaryota</taxon>
        <taxon>Metazoa</taxon>
        <taxon>Ecdysozoa</taxon>
        <taxon>Nematoda</taxon>
        <taxon>Chromadorea</taxon>
        <taxon>Rhabditida</taxon>
        <taxon>Rhabditina</taxon>
        <taxon>Rhabditomorpha</taxon>
        <taxon>Strongyloidea</taxon>
        <taxon>Ancylostomatidae</taxon>
        <taxon>Ancylostomatinae</taxon>
        <taxon>Ancylostoma</taxon>
    </lineage>
</organism>
<dbReference type="Proteomes" id="UP000024635">
    <property type="component" value="Unassembled WGS sequence"/>
</dbReference>
<evidence type="ECO:0000313" key="2">
    <source>
        <dbReference type="Proteomes" id="UP000024635"/>
    </source>
</evidence>